<dbReference type="InterPro" id="IPR008615">
    <property type="entry name" value="FNIP"/>
</dbReference>
<proteinExistence type="predicted"/>
<dbReference type="InParanoid" id="D3BR51"/>
<dbReference type="Proteomes" id="UP000001396">
    <property type="component" value="Unassembled WGS sequence"/>
</dbReference>
<dbReference type="EMBL" id="ADBJ01000050">
    <property type="protein sequence ID" value="EFA75883.1"/>
    <property type="molecule type" value="Genomic_DNA"/>
</dbReference>
<dbReference type="Pfam" id="PF00617">
    <property type="entry name" value="RasGEF"/>
    <property type="match status" value="1"/>
</dbReference>
<dbReference type="GO" id="GO:0005886">
    <property type="term" value="C:plasma membrane"/>
    <property type="evidence" value="ECO:0007669"/>
    <property type="project" value="TreeGrafter"/>
</dbReference>
<dbReference type="SMART" id="SM00147">
    <property type="entry name" value="RasGEF"/>
    <property type="match status" value="1"/>
</dbReference>
<comment type="caution">
    <text evidence="8">The sequence shown here is derived from an EMBL/GenBank/DDBJ whole genome shotgun (WGS) entry which is preliminary data.</text>
</comment>
<gene>
    <name evidence="8" type="primary">gefN</name>
    <name evidence="8" type="ORF">PPL_10455</name>
</gene>
<dbReference type="PROSITE" id="PS51450">
    <property type="entry name" value="LRR"/>
    <property type="match status" value="2"/>
</dbReference>
<feature type="compositionally biased region" description="Low complexity" evidence="5">
    <location>
        <begin position="54"/>
        <end position="80"/>
    </location>
</feature>
<dbReference type="GeneID" id="31365924"/>
<feature type="compositionally biased region" description="Polar residues" evidence="5">
    <location>
        <begin position="667"/>
        <end position="689"/>
    </location>
</feature>
<dbReference type="PANTHER" id="PTHR23113:SF158">
    <property type="entry name" value="RAS GUANINE NUCLEOTIDE EXCHANGE FACTOR N"/>
    <property type="match status" value="1"/>
</dbReference>
<dbReference type="PROSITE" id="PS50009">
    <property type="entry name" value="RASGEF_CAT"/>
    <property type="match status" value="1"/>
</dbReference>
<dbReference type="InterPro" id="IPR008937">
    <property type="entry name" value="Ras-like_GEF"/>
</dbReference>
<dbReference type="Pfam" id="PF12799">
    <property type="entry name" value="LRR_4"/>
    <property type="match status" value="1"/>
</dbReference>
<feature type="region of interest" description="Disordered" evidence="5">
    <location>
        <begin position="912"/>
        <end position="941"/>
    </location>
</feature>
<dbReference type="SUPFAM" id="SSF48366">
    <property type="entry name" value="Ras GEF"/>
    <property type="match status" value="1"/>
</dbReference>
<feature type="region of interest" description="Disordered" evidence="5">
    <location>
        <begin position="54"/>
        <end position="85"/>
    </location>
</feature>
<dbReference type="RefSeq" id="XP_020428017.1">
    <property type="nucleotide sequence ID" value="XM_020581230.1"/>
</dbReference>
<accession>D3BR51</accession>
<dbReference type="Gene3D" id="1.10.840.10">
    <property type="entry name" value="Ras guanine-nucleotide exchange factors catalytic domain"/>
    <property type="match status" value="1"/>
</dbReference>
<dbReference type="PROSITE" id="PS50212">
    <property type="entry name" value="RASGEF_NTER"/>
    <property type="match status" value="1"/>
</dbReference>
<evidence type="ECO:0000259" key="6">
    <source>
        <dbReference type="PROSITE" id="PS50009"/>
    </source>
</evidence>
<evidence type="ECO:0000256" key="1">
    <source>
        <dbReference type="ARBA" id="ARBA00022614"/>
    </source>
</evidence>
<keyword evidence="2 4" id="KW-0344">Guanine-nucleotide releasing factor</keyword>
<dbReference type="SUPFAM" id="SSF52058">
    <property type="entry name" value="L domain-like"/>
    <property type="match status" value="1"/>
</dbReference>
<dbReference type="InterPro" id="IPR001895">
    <property type="entry name" value="RASGEF_cat_dom"/>
</dbReference>
<dbReference type="CDD" id="cd06224">
    <property type="entry name" value="REM"/>
    <property type="match status" value="1"/>
</dbReference>
<keyword evidence="3" id="KW-0677">Repeat</keyword>
<dbReference type="GO" id="GO:0005085">
    <property type="term" value="F:guanyl-nucleotide exchange factor activity"/>
    <property type="evidence" value="ECO:0007669"/>
    <property type="project" value="UniProtKB-KW"/>
</dbReference>
<dbReference type="InterPro" id="IPR001611">
    <property type="entry name" value="Leu-rich_rpt"/>
</dbReference>
<feature type="region of interest" description="Disordered" evidence="5">
    <location>
        <begin position="789"/>
        <end position="848"/>
    </location>
</feature>
<feature type="domain" description="N-terminal Ras-GEF" evidence="7">
    <location>
        <begin position="1076"/>
        <end position="1192"/>
    </location>
</feature>
<feature type="compositionally biased region" description="Polar residues" evidence="5">
    <location>
        <begin position="487"/>
        <end position="505"/>
    </location>
</feature>
<feature type="region of interest" description="Disordered" evidence="5">
    <location>
        <begin position="388"/>
        <end position="518"/>
    </location>
</feature>
<feature type="region of interest" description="Disordered" evidence="5">
    <location>
        <begin position="646"/>
        <end position="748"/>
    </location>
</feature>
<evidence type="ECO:0000256" key="5">
    <source>
        <dbReference type="SAM" id="MobiDB-lite"/>
    </source>
</evidence>
<evidence type="ECO:0000313" key="8">
    <source>
        <dbReference type="EMBL" id="EFA75883.1"/>
    </source>
</evidence>
<feature type="compositionally biased region" description="Polar residues" evidence="5">
    <location>
        <begin position="602"/>
        <end position="617"/>
    </location>
</feature>
<dbReference type="Pfam" id="PF05725">
    <property type="entry name" value="FNIP"/>
    <property type="match status" value="1"/>
</dbReference>
<dbReference type="InterPro" id="IPR023578">
    <property type="entry name" value="Ras_GEF_dom_sf"/>
</dbReference>
<evidence type="ECO:0000313" key="9">
    <source>
        <dbReference type="Proteomes" id="UP000001396"/>
    </source>
</evidence>
<dbReference type="SMART" id="SM00229">
    <property type="entry name" value="RasGEFN"/>
    <property type="match status" value="1"/>
</dbReference>
<organism evidence="8 9">
    <name type="scientific">Heterostelium pallidum (strain ATCC 26659 / Pp 5 / PN500)</name>
    <name type="common">Cellular slime mold</name>
    <name type="synonym">Polysphondylium pallidum</name>
    <dbReference type="NCBI Taxonomy" id="670386"/>
    <lineage>
        <taxon>Eukaryota</taxon>
        <taxon>Amoebozoa</taxon>
        <taxon>Evosea</taxon>
        <taxon>Eumycetozoa</taxon>
        <taxon>Dictyostelia</taxon>
        <taxon>Acytosteliales</taxon>
        <taxon>Acytosteliaceae</taxon>
        <taxon>Heterostelium</taxon>
    </lineage>
</organism>
<feature type="compositionally biased region" description="Low complexity" evidence="5">
    <location>
        <begin position="506"/>
        <end position="518"/>
    </location>
</feature>
<protein>
    <submittedName>
        <fullName evidence="8">Ras guanine nucleotide exchange factor</fullName>
    </submittedName>
</protein>
<dbReference type="PANTHER" id="PTHR23113">
    <property type="entry name" value="GUANINE NUCLEOTIDE EXCHANGE FACTOR"/>
    <property type="match status" value="1"/>
</dbReference>
<dbReference type="Gene3D" id="3.80.10.10">
    <property type="entry name" value="Ribonuclease Inhibitor"/>
    <property type="match status" value="2"/>
</dbReference>
<dbReference type="InterPro" id="IPR003591">
    <property type="entry name" value="Leu-rich_rpt_typical-subtyp"/>
</dbReference>
<dbReference type="InterPro" id="IPR025875">
    <property type="entry name" value="Leu-rich_rpt_4"/>
</dbReference>
<keyword evidence="1" id="KW-0433">Leucine-rich repeat</keyword>
<feature type="compositionally biased region" description="Low complexity" evidence="5">
    <location>
        <begin position="454"/>
        <end position="475"/>
    </location>
</feature>
<dbReference type="InterPro" id="IPR000651">
    <property type="entry name" value="Ras-like_Gua-exchang_fac_N"/>
</dbReference>
<evidence type="ECO:0000259" key="7">
    <source>
        <dbReference type="PROSITE" id="PS50212"/>
    </source>
</evidence>
<feature type="compositionally biased region" description="Low complexity" evidence="5">
    <location>
        <begin position="426"/>
        <end position="444"/>
    </location>
</feature>
<feature type="compositionally biased region" description="Low complexity" evidence="5">
    <location>
        <begin position="918"/>
        <end position="928"/>
    </location>
</feature>
<dbReference type="SMART" id="SM00369">
    <property type="entry name" value="LRR_TYP"/>
    <property type="match status" value="4"/>
</dbReference>
<dbReference type="InterPro" id="IPR036964">
    <property type="entry name" value="RASGEF_cat_dom_sf"/>
</dbReference>
<feature type="region of interest" description="Disordered" evidence="5">
    <location>
        <begin position="1011"/>
        <end position="1040"/>
    </location>
</feature>
<dbReference type="GO" id="GO:0007265">
    <property type="term" value="P:Ras protein signal transduction"/>
    <property type="evidence" value="ECO:0007669"/>
    <property type="project" value="TreeGrafter"/>
</dbReference>
<evidence type="ECO:0000256" key="2">
    <source>
        <dbReference type="ARBA" id="ARBA00022658"/>
    </source>
</evidence>
<evidence type="ECO:0000256" key="4">
    <source>
        <dbReference type="PROSITE-ProRule" id="PRU00168"/>
    </source>
</evidence>
<dbReference type="Gene3D" id="1.20.870.10">
    <property type="entry name" value="Son of sevenless (SoS) protein Chain: S domain 1"/>
    <property type="match status" value="1"/>
</dbReference>
<feature type="region of interest" description="Disordered" evidence="5">
    <location>
        <begin position="560"/>
        <end position="627"/>
    </location>
</feature>
<reference evidence="8 9" key="1">
    <citation type="journal article" date="2011" name="Genome Res.">
        <title>Phylogeny-wide analysis of social amoeba genomes highlights ancient origins for complex intercellular communication.</title>
        <authorList>
            <person name="Heidel A.J."/>
            <person name="Lawal H.M."/>
            <person name="Felder M."/>
            <person name="Schilde C."/>
            <person name="Helps N.R."/>
            <person name="Tunggal B."/>
            <person name="Rivero F."/>
            <person name="John U."/>
            <person name="Schleicher M."/>
            <person name="Eichinger L."/>
            <person name="Platzer M."/>
            <person name="Noegel A.A."/>
            <person name="Schaap P."/>
            <person name="Gloeckner G."/>
        </authorList>
    </citation>
    <scope>NUCLEOTIDE SEQUENCE [LARGE SCALE GENOMIC DNA]</scope>
    <source>
        <strain evidence="9">ATCC 26659 / Pp 5 / PN500</strain>
    </source>
</reference>
<keyword evidence="9" id="KW-1185">Reference proteome</keyword>
<feature type="compositionally biased region" description="Low complexity" evidence="5">
    <location>
        <begin position="650"/>
        <end position="666"/>
    </location>
</feature>
<feature type="domain" description="Ras-GEF" evidence="6">
    <location>
        <begin position="1235"/>
        <end position="1463"/>
    </location>
</feature>
<feature type="compositionally biased region" description="Polar residues" evidence="5">
    <location>
        <begin position="388"/>
        <end position="397"/>
    </location>
</feature>
<name>D3BR51_HETP5</name>
<dbReference type="Pfam" id="PF00618">
    <property type="entry name" value="RasGEF_N"/>
    <property type="match status" value="1"/>
</dbReference>
<feature type="compositionally biased region" description="Low complexity" evidence="5">
    <location>
        <begin position="401"/>
        <end position="412"/>
    </location>
</feature>
<dbReference type="InterPro" id="IPR032675">
    <property type="entry name" value="LRR_dom_sf"/>
</dbReference>
<evidence type="ECO:0000256" key="3">
    <source>
        <dbReference type="ARBA" id="ARBA00022737"/>
    </source>
</evidence>
<feature type="region of interest" description="Disordered" evidence="5">
    <location>
        <begin position="1"/>
        <end position="22"/>
    </location>
</feature>
<dbReference type="OMA" id="NIALNCW"/>
<dbReference type="STRING" id="670386.D3BR51"/>
<feature type="compositionally biased region" description="Low complexity" evidence="5">
    <location>
        <begin position="706"/>
        <end position="728"/>
    </location>
</feature>
<sequence>MYPPIQSLSSSSSLSNNKQLQLQQQQQKLQHQLSQTEGYQLSQQQIQIQLPLIMGNNSNDDNNSNGSSGNNINGGYPGNSALSPVSRLPTSKLPTQFISINVSPLQSPHSEGDVTPNNNSNSKMNRLDLEGTHFTYFPFKVDQTKLVKLPRLLLGKNYKIDFDRCYINWAAFRSLKVLSLDHCQLNRFPTGVCNIPSLRRLNLKKNQIQTIPGEIKKLTKLKRIDLSHNQVDSIPNEVAELALLKSININSNRFKTGQSVTPLSFIATLEKISLNHNQLTEFPSCFLALPLHTLYLDHNEIPEVPPEVKQWKTLRDFSINNNIVKRVNQQQQLPIQQTAQLQIVQQQPQPQQQLKYEKLHVEIPRLQSISIANNQSDASQVSNMMEQMSLSPHSASGGNEPLSPSQTPLSPSRKPPKPLPLPPSMPSLSNNNNNSSNNNKSRLSTSAIISPTRPTSTNIQQQPITSTSSSPIINSETRPKVPPLKLSKNSLSVTTSIPNNINSLASDDNNSSTSMMSSSISNDHLSKLATAGNNSSSSNLGLGARVRSFTSYEYSMEQEKQLMHTTSSSSGDSWQDDDIGGNHQDLVSPNSIDNNNNNNNNYTKPSNGLSKSTSAFTSPRGHHKEKKSSKIFDFFALAKGTLTAKLKNPQQQQQQVQQQQSQQQQQNNSKIATDSLTPRNSNGSLINQCTSSPSTPRPSFPERNGSNSSLANIANTTTTTSSCSVTPSDNSPTPRKRDRKLSNSFSNNNINASFIHTKDQPTNHSNNNNTHGSVISSLIRHSSHSNINSSTIINNNNNNNNNNNYSNSYVNNNINHYSNSSNNNNNNNNNNSITHSHSNSNQHLSHSVNPVSANPILFVDPMEVTYEDTLKNMSYSSGGMGAHFEMVSHSMPMTSSILLDTSNRDDVGLTESTVINRSSSSSSAVSSSYRKSPPISDQQPTPVAQKLELLKQSKLEFVEEINVDDKSLVIPPSNSKKRLTALVLPTKPNHGHSGSISTLLVPAAAAALQTRKSLGGSSDPSKRKLKKREESGGVLRESTSTGNLTSSIYLEGDDFIRDLMASPVINVDIEFTSEDGVPKIKAATLKMLVNALSHEKGHSKELENMFFDTYMLFTNVDTLIQLLSERFYHTGKNNSPIIKQKVLRFVQRWVDRNWEDFNEKQSANLLEFCKTCQETVEQGMPTSTYSIKNQITSLTNIIKMRRDGTYVPDEDQESWEQPPIPDFIYQENFTLLDLKSHEIARQLSIIDQSLIIKITKHELLDYVQSQSNPPQSIVNVTNRFNYISRWVASEITTCYNLDKRIMLIFKFINIALNCWVLKNFNSAIAIIAGMKHGAVLRLKSTWFYINNSKANAIFQEFEEMISPTSLSKLRKIMDSVEPPAVPYLGSYFNHLVGITEGNKSTKSSDQINLLKYEMLSKILQRVHLIQSKTYNLASVGVIQKFLNELPQLTEAQLYESVSKLDSSRDLSAETSKLRNKKRKGTIDEFLSDNIGKVNLEENDKKNIFFEFLDNNRFLRFNDSFYDKDIIPPTVTTLQLAKNYNEPIEKDLIPNHITTLIFGDNFDQKIAPNSLPDIIYLRLWSIWNLDIDLTDRLNLDRYRNQFLILNLDIASIRCVTYQPKWILSESPLTIVIVFSWDH</sequence>